<evidence type="ECO:0000313" key="3">
    <source>
        <dbReference type="Proteomes" id="UP000275078"/>
    </source>
</evidence>
<feature type="compositionally biased region" description="Acidic residues" evidence="1">
    <location>
        <begin position="150"/>
        <end position="162"/>
    </location>
</feature>
<feature type="compositionally biased region" description="Basic and acidic residues" evidence="1">
    <location>
        <begin position="1"/>
        <end position="15"/>
    </location>
</feature>
<keyword evidence="3" id="KW-1185">Reference proteome</keyword>
<feature type="compositionally biased region" description="Basic and acidic residues" evidence="1">
    <location>
        <begin position="72"/>
        <end position="90"/>
    </location>
</feature>
<dbReference type="Proteomes" id="UP000275078">
    <property type="component" value="Unassembled WGS sequence"/>
</dbReference>
<feature type="compositionally biased region" description="Polar residues" evidence="1">
    <location>
        <begin position="97"/>
        <end position="110"/>
    </location>
</feature>
<feature type="compositionally biased region" description="Acidic residues" evidence="1">
    <location>
        <begin position="405"/>
        <end position="414"/>
    </location>
</feature>
<dbReference type="EMBL" id="ML119663">
    <property type="protein sequence ID" value="RPA83657.1"/>
    <property type="molecule type" value="Genomic_DNA"/>
</dbReference>
<dbReference type="AlphaFoldDB" id="A0A3N4IDW0"/>
<proteinExistence type="predicted"/>
<name>A0A3N4IDW0_ASCIM</name>
<reference evidence="2 3" key="1">
    <citation type="journal article" date="2018" name="Nat. Ecol. Evol.">
        <title>Pezizomycetes genomes reveal the molecular basis of ectomycorrhizal truffle lifestyle.</title>
        <authorList>
            <person name="Murat C."/>
            <person name="Payen T."/>
            <person name="Noel B."/>
            <person name="Kuo A."/>
            <person name="Morin E."/>
            <person name="Chen J."/>
            <person name="Kohler A."/>
            <person name="Krizsan K."/>
            <person name="Balestrini R."/>
            <person name="Da Silva C."/>
            <person name="Montanini B."/>
            <person name="Hainaut M."/>
            <person name="Levati E."/>
            <person name="Barry K.W."/>
            <person name="Belfiori B."/>
            <person name="Cichocki N."/>
            <person name="Clum A."/>
            <person name="Dockter R.B."/>
            <person name="Fauchery L."/>
            <person name="Guy J."/>
            <person name="Iotti M."/>
            <person name="Le Tacon F."/>
            <person name="Lindquist E.A."/>
            <person name="Lipzen A."/>
            <person name="Malagnac F."/>
            <person name="Mello A."/>
            <person name="Molinier V."/>
            <person name="Miyauchi S."/>
            <person name="Poulain J."/>
            <person name="Riccioni C."/>
            <person name="Rubini A."/>
            <person name="Sitrit Y."/>
            <person name="Splivallo R."/>
            <person name="Traeger S."/>
            <person name="Wang M."/>
            <person name="Zifcakova L."/>
            <person name="Wipf D."/>
            <person name="Zambonelli A."/>
            <person name="Paolocci F."/>
            <person name="Nowrousian M."/>
            <person name="Ottonello S."/>
            <person name="Baldrian P."/>
            <person name="Spatafora J.W."/>
            <person name="Henrissat B."/>
            <person name="Nagy L.G."/>
            <person name="Aury J.M."/>
            <person name="Wincker P."/>
            <person name="Grigoriev I.V."/>
            <person name="Bonfante P."/>
            <person name="Martin F.M."/>
        </authorList>
    </citation>
    <scope>NUCLEOTIDE SEQUENCE [LARGE SCALE GENOMIC DNA]</scope>
    <source>
        <strain evidence="2 3">RN42</strain>
    </source>
</reference>
<feature type="compositionally biased region" description="Polar residues" evidence="1">
    <location>
        <begin position="126"/>
        <end position="142"/>
    </location>
</feature>
<feature type="region of interest" description="Disordered" evidence="1">
    <location>
        <begin position="390"/>
        <end position="414"/>
    </location>
</feature>
<sequence length="548" mass="60754">MISKETTKDRERRASTPESLQSLDWGDEEELEHEEEVESQIVAERSSRNNISEGLAKQETNHPTNSEAQPEAEPKDDMSDRIVVEVRDSQEPEDSSQEFTSGTPTTTLSKSIGEGKGRGQDIEMENGSQTATQNATQGSGSESKTKPSDEFDWEVPDDEEQDENRPPKRLKLLSSPIEHRSHGKGKRKASTASRRVSFGTPLQNTPRANGTPRSNATPRRKPGRRAIVNSSPEPEGEAVDEFFNARTSLQKYLPRITNSKLISALPELFQSDHTQVSRDIAKIGAASREIRNFIDRNKSNGDRKAIGKDLIRNLVKEVESDFDGLKKLASLLNDFGPRIRTVTAQLGGLLEDMREVAGEESDVEELECPVVEDGKPVLLSTANAERVTVEGFGNHKNRRYPPPQQDEDEEAGDDTEVTVVAPPWAKSTVRAALAVNHEPTSEVDPYEPLESSMVTVIADGGNKQEEVVGADSEFDDDDWKEEELVALFEGMESVHGERKIQKIYEKYSKALCGRTLEEVVDKVAQVRKGFEDEGLTVKDVGGGWWSEA</sequence>
<feature type="region of interest" description="Disordered" evidence="1">
    <location>
        <begin position="1"/>
        <end position="237"/>
    </location>
</feature>
<accession>A0A3N4IDW0</accession>
<feature type="compositionally biased region" description="Polar residues" evidence="1">
    <location>
        <begin position="190"/>
        <end position="217"/>
    </location>
</feature>
<evidence type="ECO:0000256" key="1">
    <source>
        <dbReference type="SAM" id="MobiDB-lite"/>
    </source>
</evidence>
<gene>
    <name evidence="2" type="ORF">BJ508DRAFT_56371</name>
</gene>
<protein>
    <submittedName>
        <fullName evidence="2">Uncharacterized protein</fullName>
    </submittedName>
</protein>
<organism evidence="2 3">
    <name type="scientific">Ascobolus immersus RN42</name>
    <dbReference type="NCBI Taxonomy" id="1160509"/>
    <lineage>
        <taxon>Eukaryota</taxon>
        <taxon>Fungi</taxon>
        <taxon>Dikarya</taxon>
        <taxon>Ascomycota</taxon>
        <taxon>Pezizomycotina</taxon>
        <taxon>Pezizomycetes</taxon>
        <taxon>Pezizales</taxon>
        <taxon>Ascobolaceae</taxon>
        <taxon>Ascobolus</taxon>
    </lineage>
</organism>
<feature type="compositionally biased region" description="Acidic residues" evidence="1">
    <location>
        <begin position="25"/>
        <end position="38"/>
    </location>
</feature>
<evidence type="ECO:0000313" key="2">
    <source>
        <dbReference type="EMBL" id="RPA83657.1"/>
    </source>
</evidence>